<sequence length="46" mass="5351">MEALHQFGIPSNRVCGHPLLCAVKDGVHTIKLRLDWHDIAAKMRWW</sequence>
<name>A0A285BZJ3_9PROT</name>
<organism evidence="1 2">
    <name type="scientific">Nitrosomonas ureae</name>
    <dbReference type="NCBI Taxonomy" id="44577"/>
    <lineage>
        <taxon>Bacteria</taxon>
        <taxon>Pseudomonadati</taxon>
        <taxon>Pseudomonadota</taxon>
        <taxon>Betaproteobacteria</taxon>
        <taxon>Nitrosomonadales</taxon>
        <taxon>Nitrosomonadaceae</taxon>
        <taxon>Nitrosomonas</taxon>
    </lineage>
</organism>
<accession>A0A285BZJ3</accession>
<dbReference type="Proteomes" id="UP000242498">
    <property type="component" value="Chromosome I"/>
</dbReference>
<dbReference type="AlphaFoldDB" id="A0A285BZJ3"/>
<proteinExistence type="predicted"/>
<protein>
    <submittedName>
        <fullName evidence="1">Uncharacterized protein</fullName>
    </submittedName>
</protein>
<evidence type="ECO:0000313" key="2">
    <source>
        <dbReference type="Proteomes" id="UP000242498"/>
    </source>
</evidence>
<reference evidence="1 2" key="1">
    <citation type="submission" date="2017-08" db="EMBL/GenBank/DDBJ databases">
        <authorList>
            <person name="de Groot N.N."/>
        </authorList>
    </citation>
    <scope>NUCLEOTIDE SEQUENCE [LARGE SCALE GENOMIC DNA]</scope>
    <source>
        <strain evidence="1 2">Nm15</strain>
    </source>
</reference>
<dbReference type="EMBL" id="LT907782">
    <property type="protein sequence ID" value="SNX60629.1"/>
    <property type="molecule type" value="Genomic_DNA"/>
</dbReference>
<gene>
    <name evidence="1" type="ORF">SAMN06296273_2095</name>
</gene>
<evidence type="ECO:0000313" key="1">
    <source>
        <dbReference type="EMBL" id="SNX60629.1"/>
    </source>
</evidence>